<dbReference type="InterPro" id="IPR018060">
    <property type="entry name" value="HTH_AraC"/>
</dbReference>
<dbReference type="Pfam" id="PF12833">
    <property type="entry name" value="HTH_18"/>
    <property type="match status" value="1"/>
</dbReference>
<dbReference type="AlphaFoldDB" id="A0A6V8KTT7"/>
<evidence type="ECO:0000256" key="3">
    <source>
        <dbReference type="ARBA" id="ARBA00023163"/>
    </source>
</evidence>
<gene>
    <name evidence="5" type="ORF">Prum_005020</name>
</gene>
<keyword evidence="2" id="KW-0238">DNA-binding</keyword>
<organism evidence="5 6">
    <name type="scientific">Phytohabitans rumicis</name>
    <dbReference type="NCBI Taxonomy" id="1076125"/>
    <lineage>
        <taxon>Bacteria</taxon>
        <taxon>Bacillati</taxon>
        <taxon>Actinomycetota</taxon>
        <taxon>Actinomycetes</taxon>
        <taxon>Micromonosporales</taxon>
        <taxon>Micromonosporaceae</taxon>
    </lineage>
</organism>
<dbReference type="Gene3D" id="2.60.120.10">
    <property type="entry name" value="Jelly Rolls"/>
    <property type="match status" value="1"/>
</dbReference>
<dbReference type="InterPro" id="IPR050204">
    <property type="entry name" value="AraC_XylS_family_regulators"/>
</dbReference>
<dbReference type="SUPFAM" id="SSF51215">
    <property type="entry name" value="Regulatory protein AraC"/>
    <property type="match status" value="1"/>
</dbReference>
<dbReference type="Gene3D" id="1.10.10.60">
    <property type="entry name" value="Homeodomain-like"/>
    <property type="match status" value="2"/>
</dbReference>
<dbReference type="SUPFAM" id="SSF46689">
    <property type="entry name" value="Homeodomain-like"/>
    <property type="match status" value="2"/>
</dbReference>
<comment type="caution">
    <text evidence="5">The sequence shown here is derived from an EMBL/GenBank/DDBJ whole genome shotgun (WGS) entry which is preliminary data.</text>
</comment>
<evidence type="ECO:0000256" key="1">
    <source>
        <dbReference type="ARBA" id="ARBA00023015"/>
    </source>
</evidence>
<dbReference type="InterPro" id="IPR037923">
    <property type="entry name" value="HTH-like"/>
</dbReference>
<dbReference type="Pfam" id="PF02311">
    <property type="entry name" value="AraC_binding"/>
    <property type="match status" value="1"/>
</dbReference>
<reference evidence="5 6" key="2">
    <citation type="submission" date="2020-03" db="EMBL/GenBank/DDBJ databases">
        <authorList>
            <person name="Ichikawa N."/>
            <person name="Kimura A."/>
            <person name="Kitahashi Y."/>
            <person name="Uohara A."/>
        </authorList>
    </citation>
    <scope>NUCLEOTIDE SEQUENCE [LARGE SCALE GENOMIC DNA]</scope>
    <source>
        <strain evidence="5 6">NBRC 108638</strain>
    </source>
</reference>
<keyword evidence="6" id="KW-1185">Reference proteome</keyword>
<reference evidence="5 6" key="1">
    <citation type="submission" date="2020-03" db="EMBL/GenBank/DDBJ databases">
        <title>Whole genome shotgun sequence of Phytohabitans rumicis NBRC 108638.</title>
        <authorList>
            <person name="Komaki H."/>
            <person name="Tamura T."/>
        </authorList>
    </citation>
    <scope>NUCLEOTIDE SEQUENCE [LARGE SCALE GENOMIC DNA]</scope>
    <source>
        <strain evidence="5 6">NBRC 108638</strain>
    </source>
</reference>
<dbReference type="RefSeq" id="WP_173073565.1">
    <property type="nucleotide sequence ID" value="NZ_BAABJB010000025.1"/>
</dbReference>
<dbReference type="GO" id="GO:0003700">
    <property type="term" value="F:DNA-binding transcription factor activity"/>
    <property type="evidence" value="ECO:0007669"/>
    <property type="project" value="InterPro"/>
</dbReference>
<dbReference type="SMART" id="SM00342">
    <property type="entry name" value="HTH_ARAC"/>
    <property type="match status" value="1"/>
</dbReference>
<dbReference type="InterPro" id="IPR009057">
    <property type="entry name" value="Homeodomain-like_sf"/>
</dbReference>
<keyword evidence="3" id="KW-0804">Transcription</keyword>
<dbReference type="GO" id="GO:0043565">
    <property type="term" value="F:sequence-specific DNA binding"/>
    <property type="evidence" value="ECO:0007669"/>
    <property type="project" value="InterPro"/>
</dbReference>
<sequence>MHRVQRAEVFSAVAVAVAAERFDRLPETTAHSHDFIELAVVTHGTATHRAASGVRRLRRGSVILLRPGDWHGYEDCRGLSVSNLYVAPEVFRRELAWVREEPQLARLAGAAGAPDDQPWQLPAGVLETVESALPEMAGGAPGPRYAMRLGLLLCVLGAVAATDPGHDREAAPVHRAYPAALAAAGLLEEDVATQWTLGALAAAVHVSSTHLARQFTAQLGTSPIAYLGRLRAERAAALLIETDLPVATIGRMVGWPDPNYASRRFRQYFGHSPATYRRLFGSSAEPSNSAV</sequence>
<dbReference type="EMBL" id="BLPG01000001">
    <property type="protein sequence ID" value="GFJ86860.1"/>
    <property type="molecule type" value="Genomic_DNA"/>
</dbReference>
<keyword evidence="1" id="KW-0805">Transcription regulation</keyword>
<protein>
    <submittedName>
        <fullName evidence="5">AraC family transcriptional regulator</fullName>
    </submittedName>
</protein>
<evidence type="ECO:0000313" key="6">
    <source>
        <dbReference type="Proteomes" id="UP000482960"/>
    </source>
</evidence>
<dbReference type="InterPro" id="IPR014710">
    <property type="entry name" value="RmlC-like_jellyroll"/>
</dbReference>
<feature type="domain" description="HTH araC/xylS-type" evidence="4">
    <location>
        <begin position="181"/>
        <end position="279"/>
    </location>
</feature>
<accession>A0A6V8KTT7</accession>
<evidence type="ECO:0000259" key="4">
    <source>
        <dbReference type="PROSITE" id="PS01124"/>
    </source>
</evidence>
<proteinExistence type="predicted"/>
<evidence type="ECO:0000256" key="2">
    <source>
        <dbReference type="ARBA" id="ARBA00023125"/>
    </source>
</evidence>
<dbReference type="PROSITE" id="PS01124">
    <property type="entry name" value="HTH_ARAC_FAMILY_2"/>
    <property type="match status" value="1"/>
</dbReference>
<dbReference type="InterPro" id="IPR003313">
    <property type="entry name" value="AraC-bd"/>
</dbReference>
<dbReference type="PANTHER" id="PTHR46796">
    <property type="entry name" value="HTH-TYPE TRANSCRIPTIONAL ACTIVATOR RHAS-RELATED"/>
    <property type="match status" value="1"/>
</dbReference>
<name>A0A6V8KTT7_9ACTN</name>
<evidence type="ECO:0000313" key="5">
    <source>
        <dbReference type="EMBL" id="GFJ86860.1"/>
    </source>
</evidence>
<dbReference type="Proteomes" id="UP000482960">
    <property type="component" value="Unassembled WGS sequence"/>
</dbReference>